<sequence length="153" mass="17489">MEKIENFVRNKELQKPNKLSRFLKRCHLFGLAGQALFVAFELPELGINGIIIPLIGIITTFMFCGKKFVDKIDGTNELKRAIELKDVQQSGKLIGNFLAPLFLSLICYWYCEPSEMGILTGLFFNVASRITILSVLVFTIIDVYRVFFKDKLM</sequence>
<feature type="transmembrane region" description="Helical" evidence="1">
    <location>
        <begin position="21"/>
        <end position="40"/>
    </location>
</feature>
<keyword evidence="1" id="KW-0812">Transmembrane</keyword>
<evidence type="ECO:0000259" key="2">
    <source>
        <dbReference type="Pfam" id="PF23346"/>
    </source>
</evidence>
<dbReference type="WBParaSite" id="SSTP_0000784100.1">
    <property type="protein sequence ID" value="SSTP_0000784100.1"/>
    <property type="gene ID" value="SSTP_0000784100"/>
</dbReference>
<dbReference type="InterPro" id="IPR055514">
    <property type="entry name" value="DUF7087"/>
</dbReference>
<evidence type="ECO:0000313" key="4">
    <source>
        <dbReference type="WBParaSite" id="SSTP_0000784100.1"/>
    </source>
</evidence>
<feature type="transmembrane region" description="Helical" evidence="1">
    <location>
        <begin position="46"/>
        <end position="64"/>
    </location>
</feature>
<proteinExistence type="predicted"/>
<evidence type="ECO:0000313" key="5">
    <source>
        <dbReference type="WBParaSite" id="TCONS_00007040.p1"/>
    </source>
</evidence>
<organism evidence="4">
    <name type="scientific">Strongyloides stercoralis</name>
    <name type="common">Threadworm</name>
    <dbReference type="NCBI Taxonomy" id="6248"/>
    <lineage>
        <taxon>Eukaryota</taxon>
        <taxon>Metazoa</taxon>
        <taxon>Ecdysozoa</taxon>
        <taxon>Nematoda</taxon>
        <taxon>Chromadorea</taxon>
        <taxon>Rhabditida</taxon>
        <taxon>Tylenchina</taxon>
        <taxon>Panagrolaimomorpha</taxon>
        <taxon>Strongyloidoidea</taxon>
        <taxon>Strongyloididae</taxon>
        <taxon>Strongyloides</taxon>
    </lineage>
</organism>
<feature type="domain" description="DUF7087" evidence="2">
    <location>
        <begin position="26"/>
        <end position="147"/>
    </location>
</feature>
<feature type="transmembrane region" description="Helical" evidence="1">
    <location>
        <begin position="123"/>
        <end position="147"/>
    </location>
</feature>
<reference evidence="4" key="1">
    <citation type="submission" date="2015-08" db="UniProtKB">
        <authorList>
            <consortium name="WormBaseParasite"/>
        </authorList>
    </citation>
    <scope>IDENTIFICATION</scope>
</reference>
<dbReference type="Pfam" id="PF23346">
    <property type="entry name" value="DUF7087"/>
    <property type="match status" value="1"/>
</dbReference>
<accession>A0A0K0EEC9</accession>
<dbReference type="Proteomes" id="UP000035681">
    <property type="component" value="Unplaced"/>
</dbReference>
<evidence type="ECO:0000256" key="1">
    <source>
        <dbReference type="SAM" id="Phobius"/>
    </source>
</evidence>
<feature type="transmembrane region" description="Helical" evidence="1">
    <location>
        <begin position="93"/>
        <end position="111"/>
    </location>
</feature>
<dbReference type="WBParaSite" id="TCONS_00007040.p1">
    <property type="protein sequence ID" value="TCONS_00007040.p1"/>
    <property type="gene ID" value="XLOC_005119"/>
</dbReference>
<dbReference type="AlphaFoldDB" id="A0A0K0EEC9"/>
<name>A0A0K0EEC9_STRER</name>
<evidence type="ECO:0000313" key="3">
    <source>
        <dbReference type="Proteomes" id="UP000035681"/>
    </source>
</evidence>
<keyword evidence="1" id="KW-1133">Transmembrane helix</keyword>
<protein>
    <submittedName>
        <fullName evidence="4 5">DUF3278 domain-containing protein</fullName>
    </submittedName>
</protein>
<keyword evidence="1" id="KW-0472">Membrane</keyword>
<keyword evidence="3" id="KW-1185">Reference proteome</keyword>